<dbReference type="SMART" id="SM00829">
    <property type="entry name" value="PKS_ER"/>
    <property type="match status" value="1"/>
</dbReference>
<dbReference type="InterPro" id="IPR002328">
    <property type="entry name" value="ADH_Zn_CS"/>
</dbReference>
<dbReference type="SUPFAM" id="SSF51735">
    <property type="entry name" value="NAD(P)-binding Rossmann-fold domains"/>
    <property type="match status" value="1"/>
</dbReference>
<dbReference type="RefSeq" id="WP_114447398.1">
    <property type="nucleotide sequence ID" value="NZ_QPHM01000001.1"/>
</dbReference>
<evidence type="ECO:0000256" key="3">
    <source>
        <dbReference type="ARBA" id="ARBA00023002"/>
    </source>
</evidence>
<dbReference type="PROSITE" id="PS00059">
    <property type="entry name" value="ADH_ZINC"/>
    <property type="match status" value="1"/>
</dbReference>
<dbReference type="Pfam" id="PF08240">
    <property type="entry name" value="ADH_N"/>
    <property type="match status" value="1"/>
</dbReference>
<keyword evidence="1 4" id="KW-0479">Metal-binding</keyword>
<dbReference type="Gene3D" id="3.40.50.720">
    <property type="entry name" value="NAD(P)-binding Rossmann-like Domain"/>
    <property type="match status" value="1"/>
</dbReference>
<feature type="domain" description="Enoyl reductase (ER)" evidence="5">
    <location>
        <begin position="8"/>
        <end position="347"/>
    </location>
</feature>
<evidence type="ECO:0000313" key="6">
    <source>
        <dbReference type="EMBL" id="RCU45843.1"/>
    </source>
</evidence>
<evidence type="ECO:0000256" key="1">
    <source>
        <dbReference type="ARBA" id="ARBA00022723"/>
    </source>
</evidence>
<dbReference type="InterPro" id="IPR013149">
    <property type="entry name" value="ADH-like_C"/>
</dbReference>
<gene>
    <name evidence="6" type="ORF">DU504_00095</name>
</gene>
<dbReference type="GO" id="GO:0044281">
    <property type="term" value="P:small molecule metabolic process"/>
    <property type="evidence" value="ECO:0007669"/>
    <property type="project" value="UniProtKB-ARBA"/>
</dbReference>
<accession>A0A368N722</accession>
<dbReference type="PANTHER" id="PTHR43401">
    <property type="entry name" value="L-THREONINE 3-DEHYDROGENASE"/>
    <property type="match status" value="1"/>
</dbReference>
<dbReference type="PANTHER" id="PTHR43401:SF5">
    <property type="entry name" value="ALCOHOL DEHYDROGENASE-RELATED"/>
    <property type="match status" value="1"/>
</dbReference>
<dbReference type="InterPro" id="IPR050129">
    <property type="entry name" value="Zn_alcohol_dh"/>
</dbReference>
<comment type="cofactor">
    <cofactor evidence="4">
        <name>Zn(2+)</name>
        <dbReference type="ChEBI" id="CHEBI:29105"/>
    </cofactor>
</comment>
<sequence length="355" mass="37700">MQAVVLEKFREPLTVQNVERPEPDPDGVVAEVIGCGVCRSDWHCWQGDWDWFGYRPDPPHVLGHEPTGRVVEVGSEVERVDEGQEIAIPFNFACGTCSLCRNGRENICENHVGLGFMNEAPGAFAEEVHIPHADINAVPLPDGIDASAAAGMGCRFMTSFHAMAHRGPVGAGDDVVIHGCGGVGLSAVHIANALGGNVVAVDLMDEKLDRAEELGAVATVNAREVDDPAAEVRDITDGGADISADALGIEVTCQNAVNSLRKGGTHVQIGLTTSEEAGMVSLPTDDFVAKEIEFKGSLGLQPSRYSEMLDMVESGKLDPTALVEETIDIHQVPDELAAMSDYDTVGIPVCDDFSS</sequence>
<reference evidence="6 7" key="1">
    <citation type="submission" date="2018-07" db="EMBL/GenBank/DDBJ databases">
        <title>Genome sequences of Haloplanus salinus JCM 18368T.</title>
        <authorList>
            <person name="Kim Y.B."/>
            <person name="Roh S.W."/>
        </authorList>
    </citation>
    <scope>NUCLEOTIDE SEQUENCE [LARGE SCALE GENOMIC DNA]</scope>
    <source>
        <strain evidence="6 7">JCM 18368</strain>
    </source>
</reference>
<dbReference type="GO" id="GO:0008270">
    <property type="term" value="F:zinc ion binding"/>
    <property type="evidence" value="ECO:0007669"/>
    <property type="project" value="InterPro"/>
</dbReference>
<dbReference type="EMBL" id="QPHM01000001">
    <property type="protein sequence ID" value="RCU45843.1"/>
    <property type="molecule type" value="Genomic_DNA"/>
</dbReference>
<dbReference type="InterPro" id="IPR020843">
    <property type="entry name" value="ER"/>
</dbReference>
<dbReference type="GO" id="GO:0030554">
    <property type="term" value="F:adenyl nucleotide binding"/>
    <property type="evidence" value="ECO:0007669"/>
    <property type="project" value="UniProtKB-ARBA"/>
</dbReference>
<name>A0A368N722_9EURY</name>
<evidence type="ECO:0000256" key="2">
    <source>
        <dbReference type="ARBA" id="ARBA00022833"/>
    </source>
</evidence>
<dbReference type="GO" id="GO:0051262">
    <property type="term" value="P:protein tetramerization"/>
    <property type="evidence" value="ECO:0007669"/>
    <property type="project" value="UniProtKB-ARBA"/>
</dbReference>
<dbReference type="Pfam" id="PF00107">
    <property type="entry name" value="ADH_zinc_N"/>
    <property type="match status" value="1"/>
</dbReference>
<keyword evidence="2 4" id="KW-0862">Zinc</keyword>
<dbReference type="InterPro" id="IPR011032">
    <property type="entry name" value="GroES-like_sf"/>
</dbReference>
<dbReference type="InterPro" id="IPR036291">
    <property type="entry name" value="NAD(P)-bd_dom_sf"/>
</dbReference>
<evidence type="ECO:0000259" key="5">
    <source>
        <dbReference type="SMART" id="SM00829"/>
    </source>
</evidence>
<dbReference type="CDD" id="cd08260">
    <property type="entry name" value="Zn_ADH6"/>
    <property type="match status" value="1"/>
</dbReference>
<dbReference type="SUPFAM" id="SSF50129">
    <property type="entry name" value="GroES-like"/>
    <property type="match status" value="1"/>
</dbReference>
<comment type="caution">
    <text evidence="6">The sequence shown here is derived from an EMBL/GenBank/DDBJ whole genome shotgun (WGS) entry which is preliminary data.</text>
</comment>
<keyword evidence="3" id="KW-0560">Oxidoreductase</keyword>
<comment type="similarity">
    <text evidence="4">Belongs to the zinc-containing alcohol dehydrogenase family.</text>
</comment>
<dbReference type="Proteomes" id="UP000252189">
    <property type="component" value="Unassembled WGS sequence"/>
</dbReference>
<dbReference type="AlphaFoldDB" id="A0A368N722"/>
<dbReference type="GO" id="GO:0043168">
    <property type="term" value="F:anion binding"/>
    <property type="evidence" value="ECO:0007669"/>
    <property type="project" value="UniProtKB-ARBA"/>
</dbReference>
<evidence type="ECO:0000256" key="4">
    <source>
        <dbReference type="RuleBase" id="RU361277"/>
    </source>
</evidence>
<dbReference type="InterPro" id="IPR013154">
    <property type="entry name" value="ADH-like_N"/>
</dbReference>
<keyword evidence="7" id="KW-1185">Reference proteome</keyword>
<proteinExistence type="inferred from homology"/>
<dbReference type="GO" id="GO:0016616">
    <property type="term" value="F:oxidoreductase activity, acting on the CH-OH group of donors, NAD or NADP as acceptor"/>
    <property type="evidence" value="ECO:0007669"/>
    <property type="project" value="UniProtKB-ARBA"/>
</dbReference>
<dbReference type="OrthoDB" id="73567at2157"/>
<organism evidence="6 7">
    <name type="scientific">Haloplanus salinus</name>
    <dbReference type="NCBI Taxonomy" id="1126245"/>
    <lineage>
        <taxon>Archaea</taxon>
        <taxon>Methanobacteriati</taxon>
        <taxon>Methanobacteriota</taxon>
        <taxon>Stenosarchaea group</taxon>
        <taxon>Halobacteria</taxon>
        <taxon>Halobacteriales</taxon>
        <taxon>Haloferacaceae</taxon>
        <taxon>Haloplanus</taxon>
    </lineage>
</organism>
<dbReference type="Gene3D" id="3.90.180.10">
    <property type="entry name" value="Medium-chain alcohol dehydrogenases, catalytic domain"/>
    <property type="match status" value="1"/>
</dbReference>
<protein>
    <submittedName>
        <fullName evidence="6">Alcohol dehydrogenase</fullName>
    </submittedName>
</protein>
<evidence type="ECO:0000313" key="7">
    <source>
        <dbReference type="Proteomes" id="UP000252189"/>
    </source>
</evidence>